<dbReference type="Proteomes" id="UP000826462">
    <property type="component" value="Chromosome 1"/>
</dbReference>
<dbReference type="InterPro" id="IPR002201">
    <property type="entry name" value="Glyco_trans_9"/>
</dbReference>
<dbReference type="Gene3D" id="3.40.50.2000">
    <property type="entry name" value="Glycogen Phosphorylase B"/>
    <property type="match status" value="1"/>
</dbReference>
<keyword evidence="5" id="KW-1185">Reference proteome</keyword>
<dbReference type="Pfam" id="PF01075">
    <property type="entry name" value="Glyco_transf_9"/>
    <property type="match status" value="1"/>
</dbReference>
<dbReference type="SUPFAM" id="SSF48452">
    <property type="entry name" value="TPR-like"/>
    <property type="match status" value="2"/>
</dbReference>
<dbReference type="Pfam" id="PF13432">
    <property type="entry name" value="TPR_16"/>
    <property type="match status" value="1"/>
</dbReference>
<name>A0ABX8US06_9BURK</name>
<evidence type="ECO:0000256" key="2">
    <source>
        <dbReference type="ARBA" id="ARBA00022803"/>
    </source>
</evidence>
<gene>
    <name evidence="4" type="ORF">KZJ38_05315</name>
</gene>
<dbReference type="SMART" id="SM00028">
    <property type="entry name" value="TPR"/>
    <property type="match status" value="6"/>
</dbReference>
<evidence type="ECO:0000256" key="3">
    <source>
        <dbReference type="PROSITE-ProRule" id="PRU00339"/>
    </source>
</evidence>
<reference evidence="4 5" key="1">
    <citation type="submission" date="2021-07" db="EMBL/GenBank/DDBJ databases">
        <title>Paraburkholderia edwinii protects Aspergillus sp. from phenazines by acting as a toxin sponge.</title>
        <authorList>
            <person name="Dahlstrom K.M."/>
            <person name="Newman D.K."/>
        </authorList>
    </citation>
    <scope>NUCLEOTIDE SEQUENCE [LARGE SCALE GENOMIC DNA]</scope>
    <source>
        <strain evidence="4 5">Pe01</strain>
    </source>
</reference>
<evidence type="ECO:0000313" key="5">
    <source>
        <dbReference type="Proteomes" id="UP000826462"/>
    </source>
</evidence>
<dbReference type="PANTHER" id="PTHR45586:SF1">
    <property type="entry name" value="LIPOPOLYSACCHARIDE ASSEMBLY PROTEIN B"/>
    <property type="match status" value="1"/>
</dbReference>
<feature type="repeat" description="TPR" evidence="3">
    <location>
        <begin position="141"/>
        <end position="174"/>
    </location>
</feature>
<keyword evidence="1" id="KW-0677">Repeat</keyword>
<dbReference type="RefSeq" id="WP_219799111.1">
    <property type="nucleotide sequence ID" value="NZ_CP080095.1"/>
</dbReference>
<evidence type="ECO:0000313" key="4">
    <source>
        <dbReference type="EMBL" id="QYD69774.1"/>
    </source>
</evidence>
<proteinExistence type="predicted"/>
<keyword evidence="2 3" id="KW-0802">TPR repeat</keyword>
<dbReference type="PANTHER" id="PTHR45586">
    <property type="entry name" value="TPR REPEAT-CONTAINING PROTEIN PA4667"/>
    <property type="match status" value="1"/>
</dbReference>
<dbReference type="Pfam" id="PF13414">
    <property type="entry name" value="TPR_11"/>
    <property type="match status" value="1"/>
</dbReference>
<dbReference type="Gene3D" id="1.25.40.10">
    <property type="entry name" value="Tetratricopeptide repeat domain"/>
    <property type="match status" value="2"/>
</dbReference>
<dbReference type="PROSITE" id="PS50005">
    <property type="entry name" value="TPR"/>
    <property type="match status" value="2"/>
</dbReference>
<accession>A0ABX8US06</accession>
<protein>
    <submittedName>
        <fullName evidence="4">Tetratricopeptide repeat protein</fullName>
    </submittedName>
</protein>
<dbReference type="Pfam" id="PF00515">
    <property type="entry name" value="TPR_1"/>
    <property type="match status" value="1"/>
</dbReference>
<dbReference type="InterPro" id="IPR019734">
    <property type="entry name" value="TPR_rpt"/>
</dbReference>
<dbReference type="EMBL" id="CP080095">
    <property type="protein sequence ID" value="QYD69774.1"/>
    <property type="molecule type" value="Genomic_DNA"/>
</dbReference>
<dbReference type="Pfam" id="PF13174">
    <property type="entry name" value="TPR_6"/>
    <property type="match status" value="1"/>
</dbReference>
<evidence type="ECO:0000256" key="1">
    <source>
        <dbReference type="ARBA" id="ARBA00022737"/>
    </source>
</evidence>
<organism evidence="4 5">
    <name type="scientific">Paraburkholderia edwinii</name>
    <dbReference type="NCBI Taxonomy" id="2861782"/>
    <lineage>
        <taxon>Bacteria</taxon>
        <taxon>Pseudomonadati</taxon>
        <taxon>Pseudomonadota</taxon>
        <taxon>Betaproteobacteria</taxon>
        <taxon>Burkholderiales</taxon>
        <taxon>Burkholderiaceae</taxon>
        <taxon>Paraburkholderia</taxon>
    </lineage>
</organism>
<feature type="repeat" description="TPR" evidence="3">
    <location>
        <begin position="175"/>
        <end position="208"/>
    </location>
</feature>
<sequence>MNHDFEPTLSEAQKHYAAGRFDEAARLLQGVLASAPDHGEAHAGLGFIAARQGDHARAAEHLVAASTRIPMPVDDLNFAAQVCQSAQRHDDAIALFERCLAQFPNHIASLHGVAMSLVQAGNLPRALEKLEQLCKLQPQSAEAHYNRGNLLGQMERFDDERMAYEYAIKLKPRFVPAYTNLGVVLRDLGRFDDAMLQFKKALAIDPNDAGARTNRAQTNLLRGEFEHGWREYEWRWRDGTMSHGLPDSTQWTGTQPVAGKTVFVHQEQGFGDTLQFVRFVDRLTESGARVVLRVQNALLPLLQHYRGAAEVIGERAPVPAFDFHIPLLSLPLALKLREADFAATGPYLHAPESLVAQWDDLFAGATERPRVGLVWSGSRMLLNDRNRNRAIALEQLQPLLDAQADFVSLQHDVRESDRAYLTELEARGVLRDVSSRLATFADTAALISRLDLVIGVDTAVAHLAGALGKPVWIALPFMPDWRWQLNRSDSPWYATARLFRQTARGDWASVIAALRAQLDAGTPHAQATKPAR</sequence>
<dbReference type="InterPro" id="IPR011990">
    <property type="entry name" value="TPR-like_helical_dom_sf"/>
</dbReference>
<dbReference type="SUPFAM" id="SSF53756">
    <property type="entry name" value="UDP-Glycosyltransferase/glycogen phosphorylase"/>
    <property type="match status" value="1"/>
</dbReference>
<dbReference type="PROSITE" id="PS50293">
    <property type="entry name" value="TPR_REGION"/>
    <property type="match status" value="1"/>
</dbReference>
<dbReference type="InterPro" id="IPR051012">
    <property type="entry name" value="CellSynth/LPSAsmb/PSIAsmb"/>
</dbReference>